<dbReference type="PROSITE" id="PS01124">
    <property type="entry name" value="HTH_ARAC_FAMILY_2"/>
    <property type="match status" value="1"/>
</dbReference>
<feature type="domain" description="HTH araC/xylS-type" evidence="6">
    <location>
        <begin position="174"/>
        <end position="272"/>
    </location>
</feature>
<dbReference type="Gene3D" id="2.60.120.280">
    <property type="entry name" value="Regulatory protein AraC"/>
    <property type="match status" value="1"/>
</dbReference>
<evidence type="ECO:0000256" key="5">
    <source>
        <dbReference type="SAM" id="MobiDB-lite"/>
    </source>
</evidence>
<keyword evidence="2" id="KW-0805">Transcription regulation</keyword>
<dbReference type="AlphaFoldDB" id="A0A2V5K9X5"/>
<evidence type="ECO:0000256" key="2">
    <source>
        <dbReference type="ARBA" id="ARBA00023015"/>
    </source>
</evidence>
<dbReference type="InterPro" id="IPR020449">
    <property type="entry name" value="Tscrpt_reg_AraC-type_HTH"/>
</dbReference>
<dbReference type="GO" id="GO:0043565">
    <property type="term" value="F:sequence-specific DNA binding"/>
    <property type="evidence" value="ECO:0007669"/>
    <property type="project" value="InterPro"/>
</dbReference>
<keyword evidence="8" id="KW-1185">Reference proteome</keyword>
<dbReference type="Pfam" id="PF12833">
    <property type="entry name" value="HTH_18"/>
    <property type="match status" value="1"/>
</dbReference>
<keyword evidence="4" id="KW-0804">Transcription</keyword>
<proteinExistence type="predicted"/>
<dbReference type="RefSeq" id="WP_110838737.1">
    <property type="nucleotide sequence ID" value="NZ_QJVJ01000002.1"/>
</dbReference>
<sequence length="276" mass="31440">MKEPERDRDRPEDGDGGGAGGSGVIIAGHYDEPDTYVTKRPEGRDDWLLTYTLGGRGYFVTREGTTHCRQGDVVLLRPGTPQHYGTAKGERWHFVWAHFSHGLLETGLLPDVGLHVQRLEGESQRRRLLRAFRRLLADFRERGPYWRELCENALREMLLLLAGRLGKPGDPRIEEALHLLSANMREPVRIDELARAVGLSPSRLSHLFKETTGSSVVETLNAMRLRQAALLLEHTDRTASEVAFDVGFRNYNHFLNQFRKRYGVGPGSYRKRERGR</sequence>
<dbReference type="PANTHER" id="PTHR46796">
    <property type="entry name" value="HTH-TYPE TRANSCRIPTIONAL ACTIVATOR RHAS-RELATED"/>
    <property type="match status" value="1"/>
</dbReference>
<dbReference type="InterPro" id="IPR009057">
    <property type="entry name" value="Homeodomain-like_sf"/>
</dbReference>
<dbReference type="SUPFAM" id="SSF51215">
    <property type="entry name" value="Regulatory protein AraC"/>
    <property type="match status" value="1"/>
</dbReference>
<feature type="compositionally biased region" description="Basic and acidic residues" evidence="5">
    <location>
        <begin position="1"/>
        <end position="13"/>
    </location>
</feature>
<evidence type="ECO:0000256" key="1">
    <source>
        <dbReference type="ARBA" id="ARBA00022490"/>
    </source>
</evidence>
<evidence type="ECO:0000259" key="6">
    <source>
        <dbReference type="PROSITE" id="PS01124"/>
    </source>
</evidence>
<evidence type="ECO:0000256" key="4">
    <source>
        <dbReference type="ARBA" id="ARBA00023163"/>
    </source>
</evidence>
<accession>A0A2V5K9X5</accession>
<reference evidence="7 8" key="1">
    <citation type="submission" date="2018-05" db="EMBL/GenBank/DDBJ databases">
        <title>Paenibacillus flagellatus sp. nov., isolated from selenium mineral soil.</title>
        <authorList>
            <person name="Dai X."/>
        </authorList>
    </citation>
    <scope>NUCLEOTIDE SEQUENCE [LARGE SCALE GENOMIC DNA]</scope>
    <source>
        <strain evidence="7 8">DXL2</strain>
    </source>
</reference>
<gene>
    <name evidence="7" type="ORF">DLM86_04250</name>
</gene>
<dbReference type="InterPro" id="IPR037923">
    <property type="entry name" value="HTH-like"/>
</dbReference>
<feature type="region of interest" description="Disordered" evidence="5">
    <location>
        <begin position="1"/>
        <end position="25"/>
    </location>
</feature>
<dbReference type="Pfam" id="PF02311">
    <property type="entry name" value="AraC_binding"/>
    <property type="match status" value="1"/>
</dbReference>
<dbReference type="PRINTS" id="PR00032">
    <property type="entry name" value="HTHARAC"/>
</dbReference>
<evidence type="ECO:0000313" key="7">
    <source>
        <dbReference type="EMBL" id="PYI56208.1"/>
    </source>
</evidence>
<dbReference type="Gene3D" id="1.10.10.60">
    <property type="entry name" value="Homeodomain-like"/>
    <property type="match status" value="2"/>
</dbReference>
<keyword evidence="3" id="KW-0238">DNA-binding</keyword>
<dbReference type="PANTHER" id="PTHR46796:SF13">
    <property type="entry name" value="HTH-TYPE TRANSCRIPTIONAL ACTIVATOR RHAS"/>
    <property type="match status" value="1"/>
</dbReference>
<evidence type="ECO:0000256" key="3">
    <source>
        <dbReference type="ARBA" id="ARBA00023125"/>
    </source>
</evidence>
<dbReference type="InterPro" id="IPR018060">
    <property type="entry name" value="HTH_AraC"/>
</dbReference>
<dbReference type="InterPro" id="IPR050204">
    <property type="entry name" value="AraC_XylS_family_regulators"/>
</dbReference>
<evidence type="ECO:0000313" key="8">
    <source>
        <dbReference type="Proteomes" id="UP000247476"/>
    </source>
</evidence>
<name>A0A2V5K9X5_9BACL</name>
<dbReference type="SMART" id="SM00342">
    <property type="entry name" value="HTH_ARAC"/>
    <property type="match status" value="1"/>
</dbReference>
<keyword evidence="1" id="KW-0963">Cytoplasm</keyword>
<protein>
    <submittedName>
        <fullName evidence="7">AraC family transcriptional regulator</fullName>
    </submittedName>
</protein>
<dbReference type="EMBL" id="QJVJ01000002">
    <property type="protein sequence ID" value="PYI56208.1"/>
    <property type="molecule type" value="Genomic_DNA"/>
</dbReference>
<dbReference type="Proteomes" id="UP000247476">
    <property type="component" value="Unassembled WGS sequence"/>
</dbReference>
<comment type="caution">
    <text evidence="7">The sequence shown here is derived from an EMBL/GenBank/DDBJ whole genome shotgun (WGS) entry which is preliminary data.</text>
</comment>
<dbReference type="GO" id="GO:0003700">
    <property type="term" value="F:DNA-binding transcription factor activity"/>
    <property type="evidence" value="ECO:0007669"/>
    <property type="project" value="InterPro"/>
</dbReference>
<dbReference type="OrthoDB" id="9803764at2"/>
<dbReference type="SUPFAM" id="SSF46689">
    <property type="entry name" value="Homeodomain-like"/>
    <property type="match status" value="2"/>
</dbReference>
<organism evidence="7 8">
    <name type="scientific">Paenibacillus flagellatus</name>
    <dbReference type="NCBI Taxonomy" id="2211139"/>
    <lineage>
        <taxon>Bacteria</taxon>
        <taxon>Bacillati</taxon>
        <taxon>Bacillota</taxon>
        <taxon>Bacilli</taxon>
        <taxon>Bacillales</taxon>
        <taxon>Paenibacillaceae</taxon>
        <taxon>Paenibacillus</taxon>
    </lineage>
</organism>
<dbReference type="InterPro" id="IPR003313">
    <property type="entry name" value="AraC-bd"/>
</dbReference>